<dbReference type="EMBL" id="MU825396">
    <property type="protein sequence ID" value="KAJ7394431.1"/>
    <property type="molecule type" value="Genomic_DNA"/>
</dbReference>
<protein>
    <submittedName>
        <fullName evidence="1">Uncharacterized protein</fullName>
    </submittedName>
</protein>
<sequence>MPKGVTKEEENWEKINNDPVCFGARDDEYGAFNIQVNGQIFTFKLVHINGSLRCNPSYQSYWGCSHRAYEEKRLTTVITTTAKDALSLADYSKDEAGCNLKYYSYQIDGITENSPELVFNNLSPPLSVSVGQEFQIWFGEDLSDCTEHDNSGRTCADVYAWYV</sequence>
<gene>
    <name evidence="1" type="ORF">OS493_000240</name>
</gene>
<evidence type="ECO:0000313" key="2">
    <source>
        <dbReference type="Proteomes" id="UP001163046"/>
    </source>
</evidence>
<reference evidence="1" key="1">
    <citation type="submission" date="2023-01" db="EMBL/GenBank/DDBJ databases">
        <title>Genome assembly of the deep-sea coral Lophelia pertusa.</title>
        <authorList>
            <person name="Herrera S."/>
            <person name="Cordes E."/>
        </authorList>
    </citation>
    <scope>NUCLEOTIDE SEQUENCE</scope>
    <source>
        <strain evidence="1">USNM1676648</strain>
        <tissue evidence="1">Polyp</tissue>
    </source>
</reference>
<dbReference type="OrthoDB" id="5957137at2759"/>
<organism evidence="1 2">
    <name type="scientific">Desmophyllum pertusum</name>
    <dbReference type="NCBI Taxonomy" id="174260"/>
    <lineage>
        <taxon>Eukaryota</taxon>
        <taxon>Metazoa</taxon>
        <taxon>Cnidaria</taxon>
        <taxon>Anthozoa</taxon>
        <taxon>Hexacorallia</taxon>
        <taxon>Scleractinia</taxon>
        <taxon>Caryophylliina</taxon>
        <taxon>Caryophylliidae</taxon>
        <taxon>Desmophyllum</taxon>
    </lineage>
</organism>
<name>A0A9X0A6M6_9CNID</name>
<dbReference type="AlphaFoldDB" id="A0A9X0A6M6"/>
<evidence type="ECO:0000313" key="1">
    <source>
        <dbReference type="EMBL" id="KAJ7394431.1"/>
    </source>
</evidence>
<keyword evidence="2" id="KW-1185">Reference proteome</keyword>
<accession>A0A9X0A6M6</accession>
<comment type="caution">
    <text evidence="1">The sequence shown here is derived from an EMBL/GenBank/DDBJ whole genome shotgun (WGS) entry which is preliminary data.</text>
</comment>
<proteinExistence type="predicted"/>
<dbReference type="Proteomes" id="UP001163046">
    <property type="component" value="Unassembled WGS sequence"/>
</dbReference>